<name>A0ABQ7GVM2_DUNSA</name>
<dbReference type="InterPro" id="IPR001841">
    <property type="entry name" value="Znf_RING"/>
</dbReference>
<protein>
    <recommendedName>
        <fullName evidence="2">RING-type E3 ubiquitin transferase</fullName>
        <ecNumber evidence="2">2.3.2.27</ecNumber>
    </recommendedName>
</protein>
<organism evidence="11 12">
    <name type="scientific">Dunaliella salina</name>
    <name type="common">Green alga</name>
    <name type="synonym">Protococcus salinus</name>
    <dbReference type="NCBI Taxonomy" id="3046"/>
    <lineage>
        <taxon>Eukaryota</taxon>
        <taxon>Viridiplantae</taxon>
        <taxon>Chlorophyta</taxon>
        <taxon>core chlorophytes</taxon>
        <taxon>Chlorophyceae</taxon>
        <taxon>CS clade</taxon>
        <taxon>Chlamydomonadales</taxon>
        <taxon>Dunaliellaceae</taxon>
        <taxon>Dunaliella</taxon>
    </lineage>
</organism>
<evidence type="ECO:0000256" key="3">
    <source>
        <dbReference type="ARBA" id="ARBA00022679"/>
    </source>
</evidence>
<evidence type="ECO:0000256" key="5">
    <source>
        <dbReference type="ARBA" id="ARBA00022771"/>
    </source>
</evidence>
<comment type="catalytic activity">
    <reaction evidence="1">
        <text>S-ubiquitinyl-[E2 ubiquitin-conjugating enzyme]-L-cysteine + [acceptor protein]-L-lysine = [E2 ubiquitin-conjugating enzyme]-L-cysteine + N(6)-ubiquitinyl-[acceptor protein]-L-lysine.</text>
        <dbReference type="EC" id="2.3.2.27"/>
    </reaction>
</comment>
<dbReference type="SUPFAM" id="SSF57850">
    <property type="entry name" value="RING/U-box"/>
    <property type="match status" value="1"/>
</dbReference>
<sequence>MGNRSSRNQQQQGPAPSQPPYPSTILVPEQAAYNTPPGNPRRHGVPAPTVPGRVYPGAALYREQQLRTQAYQRTATIRNQVNLRKQSLRLEPVNGSKELLSISFTFDASSACRVTTFVHAREDSHQNCKISVQGSPAPPVYFSKGLGQRFPPDAPSDVQSQHSVHLGKHYLNDLCFYAPSPPTATSRTFPLIIRLEALTDEGRAEQRSLDGLQPGCELPHWVQSQSTYAKLVTEEDGSIGIRVLEQKIWVRGESYELQEIYGMDQAQGAATSANPASPHQTGGFEDYEGNECIICMSAPRNTAAIPCRHMSMCDGCAGALKAQSSKCPVCRTEIDSFLHIKLKQKQEAS</sequence>
<dbReference type="Pfam" id="PF26192">
    <property type="entry name" value="RNF157-like_N"/>
    <property type="match status" value="1"/>
</dbReference>
<comment type="caution">
    <text evidence="11">The sequence shown here is derived from an EMBL/GenBank/DDBJ whole genome shotgun (WGS) entry which is preliminary data.</text>
</comment>
<evidence type="ECO:0000256" key="8">
    <source>
        <dbReference type="PROSITE-ProRule" id="PRU00175"/>
    </source>
</evidence>
<evidence type="ECO:0000256" key="6">
    <source>
        <dbReference type="ARBA" id="ARBA00022786"/>
    </source>
</evidence>
<dbReference type="InterPro" id="IPR013083">
    <property type="entry name" value="Znf_RING/FYVE/PHD"/>
</dbReference>
<evidence type="ECO:0000256" key="9">
    <source>
        <dbReference type="SAM" id="MobiDB-lite"/>
    </source>
</evidence>
<reference evidence="11" key="1">
    <citation type="submission" date="2017-08" db="EMBL/GenBank/DDBJ databases">
        <authorList>
            <person name="Polle J.E."/>
            <person name="Barry K."/>
            <person name="Cushman J."/>
            <person name="Schmutz J."/>
            <person name="Tran D."/>
            <person name="Hathwaick L.T."/>
            <person name="Yim W.C."/>
            <person name="Jenkins J."/>
            <person name="Mckie-Krisberg Z.M."/>
            <person name="Prochnik S."/>
            <person name="Lindquist E."/>
            <person name="Dockter R.B."/>
            <person name="Adam C."/>
            <person name="Molina H."/>
            <person name="Bunkerborg J."/>
            <person name="Jin E."/>
            <person name="Buchheim M."/>
            <person name="Magnuson J."/>
        </authorList>
    </citation>
    <scope>NUCLEOTIDE SEQUENCE</scope>
    <source>
        <strain evidence="11">CCAP 19/18</strain>
    </source>
</reference>
<dbReference type="InterPro" id="IPR045194">
    <property type="entry name" value="MGRN1/RNF157-like"/>
</dbReference>
<dbReference type="EMBL" id="MU069570">
    <property type="protein sequence ID" value="KAF5838659.1"/>
    <property type="molecule type" value="Genomic_DNA"/>
</dbReference>
<dbReference type="InterPro" id="IPR058981">
    <property type="entry name" value="MGRN1/RNF157-like_N"/>
</dbReference>
<evidence type="ECO:0000313" key="11">
    <source>
        <dbReference type="EMBL" id="KAF5838659.1"/>
    </source>
</evidence>
<proteinExistence type="predicted"/>
<evidence type="ECO:0000256" key="7">
    <source>
        <dbReference type="ARBA" id="ARBA00022833"/>
    </source>
</evidence>
<dbReference type="EC" id="2.3.2.27" evidence="2"/>
<accession>A0ABQ7GVM2</accession>
<evidence type="ECO:0000256" key="1">
    <source>
        <dbReference type="ARBA" id="ARBA00000900"/>
    </source>
</evidence>
<evidence type="ECO:0000313" key="12">
    <source>
        <dbReference type="Proteomes" id="UP000815325"/>
    </source>
</evidence>
<feature type="domain" description="RING-type" evidence="10">
    <location>
        <begin position="292"/>
        <end position="331"/>
    </location>
</feature>
<keyword evidence="3" id="KW-0808">Transferase</keyword>
<dbReference type="Pfam" id="PF13920">
    <property type="entry name" value="zf-C3HC4_3"/>
    <property type="match status" value="1"/>
</dbReference>
<keyword evidence="4" id="KW-0479">Metal-binding</keyword>
<dbReference type="PANTHER" id="PTHR22996">
    <property type="entry name" value="MAHOGUNIN"/>
    <property type="match status" value="1"/>
</dbReference>
<dbReference type="Proteomes" id="UP000815325">
    <property type="component" value="Unassembled WGS sequence"/>
</dbReference>
<keyword evidence="6" id="KW-0833">Ubl conjugation pathway</keyword>
<dbReference type="Gene3D" id="3.30.40.10">
    <property type="entry name" value="Zinc/RING finger domain, C3HC4 (zinc finger)"/>
    <property type="match status" value="1"/>
</dbReference>
<gene>
    <name evidence="11" type="ORF">DUNSADRAFT_2423</name>
</gene>
<evidence type="ECO:0000259" key="10">
    <source>
        <dbReference type="PROSITE" id="PS50089"/>
    </source>
</evidence>
<keyword evidence="5 8" id="KW-0863">Zinc-finger</keyword>
<keyword evidence="12" id="KW-1185">Reference proteome</keyword>
<keyword evidence="7" id="KW-0862">Zinc</keyword>
<dbReference type="PANTHER" id="PTHR22996:SF0">
    <property type="entry name" value="RE60872P-RELATED"/>
    <property type="match status" value="1"/>
</dbReference>
<dbReference type="SMART" id="SM00184">
    <property type="entry name" value="RING"/>
    <property type="match status" value="1"/>
</dbReference>
<evidence type="ECO:0000256" key="4">
    <source>
        <dbReference type="ARBA" id="ARBA00022723"/>
    </source>
</evidence>
<evidence type="ECO:0000256" key="2">
    <source>
        <dbReference type="ARBA" id="ARBA00012483"/>
    </source>
</evidence>
<feature type="region of interest" description="Disordered" evidence="9">
    <location>
        <begin position="1"/>
        <end position="48"/>
    </location>
</feature>
<dbReference type="PROSITE" id="PS50089">
    <property type="entry name" value="ZF_RING_2"/>
    <property type="match status" value="1"/>
</dbReference>